<feature type="compositionally biased region" description="Polar residues" evidence="5">
    <location>
        <begin position="748"/>
        <end position="763"/>
    </location>
</feature>
<evidence type="ECO:0000313" key="8">
    <source>
        <dbReference type="Proteomes" id="UP000188268"/>
    </source>
</evidence>
<name>A0A1R3G819_COCAP</name>
<dbReference type="EMBL" id="AWWV01015026">
    <property type="protein sequence ID" value="OMO54160.1"/>
    <property type="molecule type" value="Genomic_DNA"/>
</dbReference>
<feature type="region of interest" description="Disordered" evidence="5">
    <location>
        <begin position="740"/>
        <end position="763"/>
    </location>
</feature>
<feature type="domain" description="Arf-GAP" evidence="6">
    <location>
        <begin position="62"/>
        <end position="139"/>
    </location>
</feature>
<dbReference type="Pfam" id="PF01412">
    <property type="entry name" value="ArfGap"/>
    <property type="match status" value="1"/>
</dbReference>
<feature type="compositionally biased region" description="Basic and acidic residues" evidence="5">
    <location>
        <begin position="241"/>
        <end position="256"/>
    </location>
</feature>
<evidence type="ECO:0000256" key="4">
    <source>
        <dbReference type="PROSITE-ProRule" id="PRU00288"/>
    </source>
</evidence>
<dbReference type="FunFam" id="1.10.220.150:FF:000005">
    <property type="entry name" value="Arf-GAP domain and FG repeat-containing protein 1"/>
    <property type="match status" value="1"/>
</dbReference>
<reference evidence="7 8" key="1">
    <citation type="submission" date="2013-09" db="EMBL/GenBank/DDBJ databases">
        <title>Corchorus capsularis genome sequencing.</title>
        <authorList>
            <person name="Alam M."/>
            <person name="Haque M.S."/>
            <person name="Islam M.S."/>
            <person name="Emdad E.M."/>
            <person name="Islam M.M."/>
            <person name="Ahmed B."/>
            <person name="Halim A."/>
            <person name="Hossen Q.M.M."/>
            <person name="Hossain M.Z."/>
            <person name="Ahmed R."/>
            <person name="Khan M.M."/>
            <person name="Islam R."/>
            <person name="Rashid M.M."/>
            <person name="Khan S.A."/>
            <person name="Rahman M.S."/>
            <person name="Alam M."/>
        </authorList>
    </citation>
    <scope>NUCLEOTIDE SEQUENCE [LARGE SCALE GENOMIC DNA]</scope>
    <source>
        <strain evidence="8">cv. CVL-1</strain>
        <tissue evidence="7">Whole seedling</tissue>
    </source>
</reference>
<evidence type="ECO:0000256" key="5">
    <source>
        <dbReference type="SAM" id="MobiDB-lite"/>
    </source>
</evidence>
<keyword evidence="3" id="KW-0862">Zinc</keyword>
<gene>
    <name evidence="7" type="ORF">CCACVL1_28007</name>
</gene>
<feature type="compositionally biased region" description="Basic and acidic residues" evidence="5">
    <location>
        <begin position="306"/>
        <end position="335"/>
    </location>
</feature>
<dbReference type="InterPro" id="IPR037278">
    <property type="entry name" value="ARFGAP/RecO"/>
</dbReference>
<keyword evidence="1" id="KW-0479">Metal-binding</keyword>
<keyword evidence="8" id="KW-1185">Reference proteome</keyword>
<dbReference type="OMA" id="DIPHPQC"/>
<dbReference type="SMART" id="SM00105">
    <property type="entry name" value="ArfGap"/>
    <property type="match status" value="1"/>
</dbReference>
<evidence type="ECO:0000256" key="1">
    <source>
        <dbReference type="ARBA" id="ARBA00022723"/>
    </source>
</evidence>
<feature type="region of interest" description="Disordered" evidence="5">
    <location>
        <begin position="176"/>
        <end position="218"/>
    </location>
</feature>
<feature type="compositionally biased region" description="Basic and acidic residues" evidence="5">
    <location>
        <begin position="176"/>
        <end position="191"/>
    </location>
</feature>
<proteinExistence type="predicted"/>
<evidence type="ECO:0000313" key="7">
    <source>
        <dbReference type="EMBL" id="OMO54160.1"/>
    </source>
</evidence>
<dbReference type="Gene3D" id="1.10.220.150">
    <property type="entry name" value="Arf GTPase activating protein"/>
    <property type="match status" value="1"/>
</dbReference>
<protein>
    <submittedName>
        <fullName evidence="7">Arf GTPase activating protein</fullName>
    </submittedName>
</protein>
<evidence type="ECO:0000256" key="2">
    <source>
        <dbReference type="ARBA" id="ARBA00022771"/>
    </source>
</evidence>
<dbReference type="PROSITE" id="PS50115">
    <property type="entry name" value="ARFGAP"/>
    <property type="match status" value="1"/>
</dbReference>
<dbReference type="InterPro" id="IPR044820">
    <property type="entry name" value="AGD14-like"/>
</dbReference>
<dbReference type="OrthoDB" id="6036at2759"/>
<dbReference type="Gramene" id="OMO54160">
    <property type="protein sequence ID" value="OMO54160"/>
    <property type="gene ID" value="CCACVL1_28007"/>
</dbReference>
<dbReference type="PANTHER" id="PTHR46085">
    <property type="entry name" value="ARFGAP/RECO-RELATED"/>
    <property type="match status" value="1"/>
</dbReference>
<feature type="region of interest" description="Disordered" evidence="5">
    <location>
        <begin position="230"/>
        <end position="271"/>
    </location>
</feature>
<evidence type="ECO:0000259" key="6">
    <source>
        <dbReference type="PROSITE" id="PS50115"/>
    </source>
</evidence>
<dbReference type="CDD" id="cd08838">
    <property type="entry name" value="ArfGap_AGFG"/>
    <property type="match status" value="1"/>
</dbReference>
<dbReference type="STRING" id="210143.A0A1R3G819"/>
<dbReference type="InterPro" id="IPR001164">
    <property type="entry name" value="ArfGAP_dom"/>
</dbReference>
<dbReference type="PRINTS" id="PR00405">
    <property type="entry name" value="REVINTRACTNG"/>
</dbReference>
<dbReference type="GO" id="GO:0005096">
    <property type="term" value="F:GTPase activator activity"/>
    <property type="evidence" value="ECO:0007669"/>
    <property type="project" value="InterPro"/>
</dbReference>
<dbReference type="GO" id="GO:0008270">
    <property type="term" value="F:zinc ion binding"/>
    <property type="evidence" value="ECO:0007669"/>
    <property type="project" value="UniProtKB-KW"/>
</dbReference>
<comment type="caution">
    <text evidence="7">The sequence shown here is derived from an EMBL/GenBank/DDBJ whole genome shotgun (WGS) entry which is preliminary data.</text>
</comment>
<feature type="region of interest" description="Disordered" evidence="5">
    <location>
        <begin position="304"/>
        <end position="404"/>
    </location>
</feature>
<sequence length="763" mass="83870">MTSMALTDNPAVNGVVLTGANDSLNSVSWKNSLNNIRKKKQKKEEKSQKKMSPRVKEYEKNEKIIRALLKLPANRRCINCDTQGPLYACTNFWTFICATCSGIHREFTHRVKSVSMAKFTSEEVIGLQGGGNENARKVYFKEWDWNRQYLPCDSNIEGLRRFIKHVYVDRRYTGEKTVDSPRTPMEVDRENSLTPRSGRHNLPYLDRENSFTPRNGRHNLPYLDIFERRGIESSGSSGGGDGERDSRNNSDEKRNPENGTESQSESQRRDNRRRIAAFFEGVDESFSDHVSETTKSETYWHASRLHNMDRRPSNHHKALDSSKPREVRPLREILDKIPSLRKSGTFKEDISDRPPSSPFQMQAQQSPKSTGQSSPKPTDSPNSMVKIDCPPEGNQSKAPSNAKKLDSVVPAAKAMGNVWTKPSTSGVLKVEIPNTHSMPSSSGVSPAAPLSNVLISSPASSSPNPKASPVSAISALTAHANNSSSEVNQVKREEINLQPQCSRFPNTAIQSTSYMPSGSPKLQPQQIHQASSEVVLHSLPPAQTFSYKKEFPEVHGTGPVSHSGPSEQISPSGRKELPQHLFTAAYSSAPVVSAGWQRVEAHAHAHAMGYGSQYPSSMQVPTVYQPGTSANAFNLNNMTHLQQSPMVSQMASWNGAHPNLMAPTNSLQSNNFSSPSTQWMQLQSSAYGAMLFQPLSSSSGTPLSSYMGQQLPNNLPSTGYQGVGIPGDNVGVYSTYTSQQPGGRFPNPTIQTSYSSVGGNPFA</sequence>
<dbReference type="SUPFAM" id="SSF57863">
    <property type="entry name" value="ArfGap/RecO-like zinc finger"/>
    <property type="match status" value="1"/>
</dbReference>
<accession>A0A1R3G819</accession>
<evidence type="ECO:0000256" key="3">
    <source>
        <dbReference type="ARBA" id="ARBA00022833"/>
    </source>
</evidence>
<dbReference type="InterPro" id="IPR038508">
    <property type="entry name" value="ArfGAP_dom_sf"/>
</dbReference>
<dbReference type="Proteomes" id="UP000188268">
    <property type="component" value="Unassembled WGS sequence"/>
</dbReference>
<organism evidence="7 8">
    <name type="scientific">Corchorus capsularis</name>
    <name type="common">Jute</name>
    <dbReference type="NCBI Taxonomy" id="210143"/>
    <lineage>
        <taxon>Eukaryota</taxon>
        <taxon>Viridiplantae</taxon>
        <taxon>Streptophyta</taxon>
        <taxon>Embryophyta</taxon>
        <taxon>Tracheophyta</taxon>
        <taxon>Spermatophyta</taxon>
        <taxon>Magnoliopsida</taxon>
        <taxon>eudicotyledons</taxon>
        <taxon>Gunneridae</taxon>
        <taxon>Pentapetalae</taxon>
        <taxon>rosids</taxon>
        <taxon>malvids</taxon>
        <taxon>Malvales</taxon>
        <taxon>Malvaceae</taxon>
        <taxon>Grewioideae</taxon>
        <taxon>Apeibeae</taxon>
        <taxon>Corchorus</taxon>
    </lineage>
</organism>
<feature type="compositionally biased region" description="Polar residues" evidence="5">
    <location>
        <begin position="358"/>
        <end position="383"/>
    </location>
</feature>
<keyword evidence="2 4" id="KW-0863">Zinc-finger</keyword>
<dbReference type="PANTHER" id="PTHR46085:SF9">
    <property type="entry name" value="MUCIN-5AC-LIKE"/>
    <property type="match status" value="1"/>
</dbReference>
<dbReference type="AlphaFoldDB" id="A0A1R3G819"/>